<keyword evidence="2" id="KW-1185">Reference proteome</keyword>
<accession>A0A0B1TP55</accession>
<protein>
    <submittedName>
        <fullName evidence="1">Uncharacterized protein</fullName>
    </submittedName>
</protein>
<dbReference type="Proteomes" id="UP000053660">
    <property type="component" value="Unassembled WGS sequence"/>
</dbReference>
<sequence>MLSSTLTVFQLSADLFLTAFSDTTVLLRWIR</sequence>
<reference evidence="1 2" key="1">
    <citation type="submission" date="2014-03" db="EMBL/GenBank/DDBJ databases">
        <title>Draft genome of the hookworm Oesophagostomum dentatum.</title>
        <authorList>
            <person name="Mitreva M."/>
        </authorList>
    </citation>
    <scope>NUCLEOTIDE SEQUENCE [LARGE SCALE GENOMIC DNA]</scope>
    <source>
        <strain evidence="1 2">OD-Hann</strain>
    </source>
</reference>
<dbReference type="EMBL" id="KN549226">
    <property type="protein sequence ID" value="KHJ99343.1"/>
    <property type="molecule type" value="Genomic_DNA"/>
</dbReference>
<evidence type="ECO:0000313" key="1">
    <source>
        <dbReference type="EMBL" id="KHJ99343.1"/>
    </source>
</evidence>
<name>A0A0B1TP55_OESDE</name>
<organism evidence="1 2">
    <name type="scientific">Oesophagostomum dentatum</name>
    <name type="common">Nodular worm</name>
    <dbReference type="NCBI Taxonomy" id="61180"/>
    <lineage>
        <taxon>Eukaryota</taxon>
        <taxon>Metazoa</taxon>
        <taxon>Ecdysozoa</taxon>
        <taxon>Nematoda</taxon>
        <taxon>Chromadorea</taxon>
        <taxon>Rhabditida</taxon>
        <taxon>Rhabditina</taxon>
        <taxon>Rhabditomorpha</taxon>
        <taxon>Strongyloidea</taxon>
        <taxon>Strongylidae</taxon>
        <taxon>Oesophagostomum</taxon>
    </lineage>
</organism>
<proteinExistence type="predicted"/>
<gene>
    <name evidence="1" type="ORF">OESDEN_00684</name>
</gene>
<dbReference type="AlphaFoldDB" id="A0A0B1TP55"/>
<evidence type="ECO:0000313" key="2">
    <source>
        <dbReference type="Proteomes" id="UP000053660"/>
    </source>
</evidence>